<keyword evidence="3 9" id="KW-0812">Transmembrane</keyword>
<keyword evidence="5 9" id="KW-1133">Transmembrane helix</keyword>
<feature type="region of interest" description="Disordered" evidence="8">
    <location>
        <begin position="646"/>
        <end position="709"/>
    </location>
</feature>
<dbReference type="PRINTS" id="PR00420">
    <property type="entry name" value="RNGMNOXGNASE"/>
</dbReference>
<proteinExistence type="predicted"/>
<dbReference type="GO" id="GO:0016491">
    <property type="term" value="F:oxidoreductase activity"/>
    <property type="evidence" value="ECO:0007669"/>
    <property type="project" value="UniProtKB-KW"/>
</dbReference>
<dbReference type="Pfam" id="PF01494">
    <property type="entry name" value="FAD_binding_3"/>
    <property type="match status" value="2"/>
</dbReference>
<evidence type="ECO:0000256" key="7">
    <source>
        <dbReference type="ARBA" id="ARBA00023136"/>
    </source>
</evidence>
<keyword evidence="6" id="KW-0560">Oxidoreductase</keyword>
<feature type="transmembrane region" description="Helical" evidence="9">
    <location>
        <begin position="546"/>
        <end position="567"/>
    </location>
</feature>
<reference evidence="11" key="1">
    <citation type="journal article" date="2020" name="Fungal Divers.">
        <title>Resolving the Mortierellaceae phylogeny through synthesis of multi-gene phylogenetics and phylogenomics.</title>
        <authorList>
            <person name="Vandepol N."/>
            <person name="Liber J."/>
            <person name="Desiro A."/>
            <person name="Na H."/>
            <person name="Kennedy M."/>
            <person name="Barry K."/>
            <person name="Grigoriev I.V."/>
            <person name="Miller A.N."/>
            <person name="O'Donnell K."/>
            <person name="Stajich J.E."/>
            <person name="Bonito G."/>
        </authorList>
    </citation>
    <scope>NUCLEOTIDE SEQUENCE</scope>
    <source>
        <strain evidence="11">KOD948</strain>
    </source>
</reference>
<feature type="transmembrane region" description="Helical" evidence="9">
    <location>
        <begin position="871"/>
        <end position="890"/>
    </location>
</feature>
<dbReference type="EMBL" id="JAAAJA010000525">
    <property type="protein sequence ID" value="KAG0252361.1"/>
    <property type="molecule type" value="Genomic_DNA"/>
</dbReference>
<feature type="transmembrane region" description="Helical" evidence="9">
    <location>
        <begin position="836"/>
        <end position="859"/>
    </location>
</feature>
<feature type="transmembrane region" description="Helical" evidence="9">
    <location>
        <begin position="617"/>
        <end position="634"/>
    </location>
</feature>
<dbReference type="InterPro" id="IPR002938">
    <property type="entry name" value="FAD-bd"/>
</dbReference>
<feature type="domain" description="FAD-binding" evidence="10">
    <location>
        <begin position="288"/>
        <end position="369"/>
    </location>
</feature>
<evidence type="ECO:0000256" key="1">
    <source>
        <dbReference type="ARBA" id="ARBA00004141"/>
    </source>
</evidence>
<dbReference type="OrthoDB" id="10029326at2759"/>
<evidence type="ECO:0000256" key="2">
    <source>
        <dbReference type="ARBA" id="ARBA00022630"/>
    </source>
</evidence>
<dbReference type="GO" id="GO:0071949">
    <property type="term" value="F:FAD binding"/>
    <property type="evidence" value="ECO:0007669"/>
    <property type="project" value="InterPro"/>
</dbReference>
<evidence type="ECO:0000256" key="6">
    <source>
        <dbReference type="ARBA" id="ARBA00023002"/>
    </source>
</evidence>
<accession>A0A9P6PUJ3</accession>
<evidence type="ECO:0000256" key="9">
    <source>
        <dbReference type="SAM" id="Phobius"/>
    </source>
</evidence>
<dbReference type="AlphaFoldDB" id="A0A9P6PUJ3"/>
<dbReference type="PANTHER" id="PTHR16950">
    <property type="entry name" value="ZINC TRANSPORTER SLC39A7 HISTIDINE-RICH MEMBRANE PROTEIN KE4"/>
    <property type="match status" value="1"/>
</dbReference>
<dbReference type="GO" id="GO:0006882">
    <property type="term" value="P:intracellular zinc ion homeostasis"/>
    <property type="evidence" value="ECO:0007669"/>
    <property type="project" value="TreeGrafter"/>
</dbReference>
<feature type="transmembrane region" description="Helical" evidence="9">
    <location>
        <begin position="579"/>
        <end position="597"/>
    </location>
</feature>
<dbReference type="GO" id="GO:0016020">
    <property type="term" value="C:membrane"/>
    <property type="evidence" value="ECO:0007669"/>
    <property type="project" value="UniProtKB-SubCell"/>
</dbReference>
<dbReference type="PANTHER" id="PTHR16950:SF16">
    <property type="entry name" value="ZINC TRANSPORTER ZIP13"/>
    <property type="match status" value="1"/>
</dbReference>
<organism evidence="11 12">
    <name type="scientific">Mortierella polycephala</name>
    <dbReference type="NCBI Taxonomy" id="41804"/>
    <lineage>
        <taxon>Eukaryota</taxon>
        <taxon>Fungi</taxon>
        <taxon>Fungi incertae sedis</taxon>
        <taxon>Mucoromycota</taxon>
        <taxon>Mortierellomycotina</taxon>
        <taxon>Mortierellomycetes</taxon>
        <taxon>Mortierellales</taxon>
        <taxon>Mortierellaceae</taxon>
        <taxon>Mortierella</taxon>
    </lineage>
</organism>
<evidence type="ECO:0000256" key="8">
    <source>
        <dbReference type="SAM" id="MobiDB-lite"/>
    </source>
</evidence>
<keyword evidence="12" id="KW-1185">Reference proteome</keyword>
<keyword evidence="4" id="KW-0274">FAD</keyword>
<comment type="caution">
    <text evidence="11">The sequence shown here is derived from an EMBL/GenBank/DDBJ whole genome shotgun (WGS) entry which is preliminary data.</text>
</comment>
<name>A0A9P6PUJ3_9FUNG</name>
<sequence length="892" mass="97078">MPSNVKVTIVGGGIGGLSLANMFEHAGIDYIVLERATVIKGLGSSLGLDASSLPVMEQMGLLEDFNRVSMPVRQFNFYNEAIESIGLVDFACMTEIGGYPAMILDRPAFYDVLLKKIPKAKIHYGKRVESVEQDEKSATVHCADGSSYTSDIVIGADGAYSVIRQNMYKKLAAKGKLPKNDAMPLCYDQHCLDPKDHEILRRETCDFEIVLPKSDPFYAIYMPLPGHRVSWAVIHNVPKAEAKAGEAKLSEWGTDASVEMANFVRNQPSPFKGTLGDIIDKTPKNLITKIMLEEKYFETWYDGRVVLLGDACHKVVPSAGLGANLAILDGLHLCNLLVDLPTPSQENIALIFQNYFEKRSKIAQAALNNARQFGKVMSDRGIVSEVVRKIFLNYIPDWMTRWSNIQRLQYRPQLHFLPQVPDRGTPKALPQEPRISRAMWLLALAVLAMTVISLVSAHKSGHGHVHVPKDKAHANVDPKNADGCPFHGAAAAAKSSDEKEPLFHALPLYDEHGNLVGSNVEHENEHGPSSSRMKALFAFLFPGSPMVNSLLGTTYISLIPNLLLYFVPPDIKPESLNTLVAFAVGGLLGDVFLHLLPHSFLGEVHTGDAVVVNETKNVVVGLSIFIGFFVFFCIDKVMRVVSGGGDGHGHSHGHAHDHGHGKKVDGEDEHDHSEHAHSDKDNKDSNLRQRKGGKEQEAVAAKEEDEKPKKEISNSIKLSAYLNLIADATHNFTDGLAMAASFYTSPAIGATTTVAVFFHEIPHEVGDYAILIQSGFPRSKAMLSQFITAIGAFLGTFAGIAIEEMSKAGDGTGNAVEEQALALFGFESIPVRAGDLVIPFTAGGFLYIATVGVIPELLTVSGKFAKDAKQFASEIVAMSIGIGMMIVIALNE</sequence>
<dbReference type="InterPro" id="IPR003689">
    <property type="entry name" value="ZIP"/>
</dbReference>
<gene>
    <name evidence="11" type="ORF">BG011_007022</name>
</gene>
<dbReference type="Pfam" id="PF02535">
    <property type="entry name" value="Zip"/>
    <property type="match status" value="1"/>
</dbReference>
<keyword evidence="7 9" id="KW-0472">Membrane</keyword>
<evidence type="ECO:0000256" key="5">
    <source>
        <dbReference type="ARBA" id="ARBA00022989"/>
    </source>
</evidence>
<keyword evidence="2" id="KW-0285">Flavoprotein</keyword>
<dbReference type="GO" id="GO:0005385">
    <property type="term" value="F:zinc ion transmembrane transporter activity"/>
    <property type="evidence" value="ECO:0007669"/>
    <property type="project" value="TreeGrafter"/>
</dbReference>
<evidence type="ECO:0000256" key="3">
    <source>
        <dbReference type="ARBA" id="ARBA00022692"/>
    </source>
</evidence>
<evidence type="ECO:0000313" key="12">
    <source>
        <dbReference type="Proteomes" id="UP000726737"/>
    </source>
</evidence>
<dbReference type="Proteomes" id="UP000726737">
    <property type="component" value="Unassembled WGS sequence"/>
</dbReference>
<dbReference type="InterPro" id="IPR036188">
    <property type="entry name" value="FAD/NAD-bd_sf"/>
</dbReference>
<evidence type="ECO:0000259" key="10">
    <source>
        <dbReference type="Pfam" id="PF01494"/>
    </source>
</evidence>
<evidence type="ECO:0000256" key="4">
    <source>
        <dbReference type="ARBA" id="ARBA00022827"/>
    </source>
</evidence>
<dbReference type="Gene3D" id="3.50.50.60">
    <property type="entry name" value="FAD/NAD(P)-binding domain"/>
    <property type="match status" value="1"/>
</dbReference>
<feature type="domain" description="FAD-binding" evidence="10">
    <location>
        <begin position="5"/>
        <end position="189"/>
    </location>
</feature>
<protein>
    <recommendedName>
        <fullName evidence="10">FAD-binding domain-containing protein</fullName>
    </recommendedName>
</protein>
<evidence type="ECO:0000313" key="11">
    <source>
        <dbReference type="EMBL" id="KAG0252361.1"/>
    </source>
</evidence>
<feature type="transmembrane region" description="Helical" evidence="9">
    <location>
        <begin position="781"/>
        <end position="802"/>
    </location>
</feature>
<feature type="compositionally biased region" description="Basic and acidic residues" evidence="8">
    <location>
        <begin position="654"/>
        <end position="709"/>
    </location>
</feature>
<dbReference type="SUPFAM" id="SSF51905">
    <property type="entry name" value="FAD/NAD(P)-binding domain"/>
    <property type="match status" value="1"/>
</dbReference>
<comment type="subcellular location">
    <subcellularLocation>
        <location evidence="1">Membrane</location>
        <topology evidence="1">Multi-pass membrane protein</topology>
    </subcellularLocation>
</comment>